<feature type="transmembrane region" description="Helical" evidence="1">
    <location>
        <begin position="41"/>
        <end position="65"/>
    </location>
</feature>
<reference evidence="2 3" key="1">
    <citation type="submission" date="2019-07" db="EMBL/GenBank/DDBJ databases">
        <title>Full genome sequence of Devosia sp. Gsoil 520.</title>
        <authorList>
            <person name="Im W.-T."/>
        </authorList>
    </citation>
    <scope>NUCLEOTIDE SEQUENCE [LARGE SCALE GENOMIC DNA]</scope>
    <source>
        <strain evidence="2 3">Gsoil 520</strain>
    </source>
</reference>
<keyword evidence="1" id="KW-0472">Membrane</keyword>
<dbReference type="EMBL" id="CP042304">
    <property type="protein sequence ID" value="QDZ09482.1"/>
    <property type="molecule type" value="Genomic_DNA"/>
</dbReference>
<feature type="transmembrane region" description="Helical" evidence="1">
    <location>
        <begin position="77"/>
        <end position="96"/>
    </location>
</feature>
<dbReference type="InterPro" id="IPR010865">
    <property type="entry name" value="DUF1499"/>
</dbReference>
<keyword evidence="1" id="KW-0812">Transmembrane</keyword>
<dbReference type="AlphaFoldDB" id="A0A5B8LPY9"/>
<name>A0A5B8LPY9_9HYPH</name>
<sequence>MRILIRTSKWAIAARRLGSVAVPLVIISVLLHRFGLITSDLFLVAILAAGLVALVAVLAAVIALARLWQTGDRGWDKALAGLLFGTLSLLPFAWYGNLMLTYPAVTDIATTDRALLPLVFEPGMQAMPAPKMLSAEEMASVFPNVETRTYPLGLVPTFGLVEALVAGNGWDIRMSREPTSGLDAGQINARIMTLPGWREEVVIRVTGTLTDSTVDMRSASLNALHDFGANGTRIEDFLAALDEAVTNLLRDNPNANLPMEAGGGRDAGDGISVGRPHGELVEPWGRGTWASTHSTSWFDKLTMRSSWHLDARSQQSARYLEQSQILQIFDMGGDGEAGGAAHGEGLGRIDGGDDGRDGAGAGLDGRDDLFVAHLAVGLEGGGIGRAIGDGAAMGGNILAAGQGDDLVERGEIIGHRAVGHRDQRRIPAHDMIAAEQNIPHAESQVVGAMAGRGVDGDRQVAGHDGFVVDQGAVGDQVPVAGFADGIAFESPQRTRQAMSAPEPEWNIEVSCQSRSRCAVIAVGMRKNDGFERPPANGIDERDEMDRIVRPRIDQRQPLMAQQKAVCAGEGIGAGIGRGDAGNAISNGYGLAGLGVEVPVEGQGGGGRCHCTHFAERLKKS</sequence>
<feature type="transmembrane region" description="Helical" evidence="1">
    <location>
        <begin position="12"/>
        <end position="35"/>
    </location>
</feature>
<organism evidence="2 3">
    <name type="scientific">Devosia ginsengisoli</name>
    <dbReference type="NCBI Taxonomy" id="400770"/>
    <lineage>
        <taxon>Bacteria</taxon>
        <taxon>Pseudomonadati</taxon>
        <taxon>Pseudomonadota</taxon>
        <taxon>Alphaproteobacteria</taxon>
        <taxon>Hyphomicrobiales</taxon>
        <taxon>Devosiaceae</taxon>
        <taxon>Devosia</taxon>
    </lineage>
</organism>
<keyword evidence="1" id="KW-1133">Transmembrane helix</keyword>
<protein>
    <submittedName>
        <fullName evidence="2">DUF1499 domain-containing protein</fullName>
    </submittedName>
</protein>
<evidence type="ECO:0000256" key="1">
    <source>
        <dbReference type="SAM" id="Phobius"/>
    </source>
</evidence>
<gene>
    <name evidence="2" type="ORF">FPZ08_01215</name>
</gene>
<proteinExistence type="predicted"/>
<dbReference type="KEGG" id="dea:FPZ08_01215"/>
<dbReference type="OrthoDB" id="1523552at2"/>
<dbReference type="Pfam" id="PF07386">
    <property type="entry name" value="DUF1499"/>
    <property type="match status" value="1"/>
</dbReference>
<evidence type="ECO:0000313" key="3">
    <source>
        <dbReference type="Proteomes" id="UP000315364"/>
    </source>
</evidence>
<dbReference type="Proteomes" id="UP000315364">
    <property type="component" value="Chromosome"/>
</dbReference>
<accession>A0A5B8LPY9</accession>
<evidence type="ECO:0000313" key="2">
    <source>
        <dbReference type="EMBL" id="QDZ09482.1"/>
    </source>
</evidence>
<keyword evidence="3" id="KW-1185">Reference proteome</keyword>